<evidence type="ECO:0000256" key="2">
    <source>
        <dbReference type="ARBA" id="ARBA00007449"/>
    </source>
</evidence>
<dbReference type="SUPFAM" id="SSF103575">
    <property type="entry name" value="Plexin repeat"/>
    <property type="match status" value="1"/>
</dbReference>
<organism evidence="18 19">
    <name type="scientific">Xylocopa violacea</name>
    <name type="common">Violet carpenter bee</name>
    <name type="synonym">Apis violacea</name>
    <dbReference type="NCBI Taxonomy" id="135666"/>
    <lineage>
        <taxon>Eukaryota</taxon>
        <taxon>Metazoa</taxon>
        <taxon>Ecdysozoa</taxon>
        <taxon>Arthropoda</taxon>
        <taxon>Hexapoda</taxon>
        <taxon>Insecta</taxon>
        <taxon>Pterygota</taxon>
        <taxon>Neoptera</taxon>
        <taxon>Endopterygota</taxon>
        <taxon>Hymenoptera</taxon>
        <taxon>Apocrita</taxon>
        <taxon>Aculeata</taxon>
        <taxon>Apoidea</taxon>
        <taxon>Anthophila</taxon>
        <taxon>Apidae</taxon>
        <taxon>Xylocopa</taxon>
        <taxon>Xylocopa</taxon>
    </lineage>
</organism>
<comment type="caution">
    <text evidence="18">The sequence shown here is derived from an EMBL/GenBank/DDBJ whole genome shotgun (WGS) entry which is preliminary data.</text>
</comment>
<protein>
    <recommendedName>
        <fullName evidence="13">Integrin beta</fullName>
    </recommendedName>
</protein>
<gene>
    <name evidence="18" type="ORF">XYLVIOL_LOCUS4494</name>
</gene>
<feature type="transmembrane region" description="Helical" evidence="14">
    <location>
        <begin position="727"/>
        <end position="751"/>
    </location>
</feature>
<dbReference type="Pfam" id="PF17205">
    <property type="entry name" value="PSI_integrin"/>
    <property type="match status" value="1"/>
</dbReference>
<evidence type="ECO:0000256" key="13">
    <source>
        <dbReference type="RuleBase" id="RU000633"/>
    </source>
</evidence>
<evidence type="ECO:0000259" key="16">
    <source>
        <dbReference type="SMART" id="SM00187"/>
    </source>
</evidence>
<dbReference type="PANTHER" id="PTHR10082:SF59">
    <property type="entry name" value="INTEGRIN BETA-NU"/>
    <property type="match status" value="1"/>
</dbReference>
<dbReference type="Pfam" id="PF23105">
    <property type="entry name" value="EGF_integrin"/>
    <property type="match status" value="2"/>
</dbReference>
<dbReference type="InterPro" id="IPR014836">
    <property type="entry name" value="Integrin_bsu_cyt_dom"/>
</dbReference>
<evidence type="ECO:0000256" key="11">
    <source>
        <dbReference type="ARBA" id="ARBA00023157"/>
    </source>
</evidence>
<dbReference type="Gene3D" id="2.10.25.10">
    <property type="entry name" value="Laminin"/>
    <property type="match status" value="3"/>
</dbReference>
<evidence type="ECO:0000256" key="7">
    <source>
        <dbReference type="ARBA" id="ARBA00022889"/>
    </source>
</evidence>
<dbReference type="Pfam" id="PF07974">
    <property type="entry name" value="EGF_2"/>
    <property type="match status" value="1"/>
</dbReference>
<sequence>MFARMKFYAALLLVIFMSREWKWCDALKKEILKQCVSKNTCQDCLQANSFCAWCSDWYYSNSTVEKPRCNVPKILKEFGCPPEEIHINPPESVEVLEDSMFQDMEAGRTPIQLKPQRVKIKIPFNSNITIPLRYRMAKNYPLDLYYLMDLTWSMKDDKETLVSLGWNISQMFHHFTNNFRLGFGSYADKPLMPYVFPGHEENPCQSEYATCSPIYSYWHHLALTDNIAQFTDKVNSSLVTANVDNLEGALDGIVQTIVCTKDVGWQHLARKIIVVATDGLLHFAGDGKLGGAVNRQDFKCHLDERGQYFLAKKYDYASLAELSRLLQEYKVNIIFAVSEDRREEYEQTAMLLKEKARVATLSSDSSNILQIIKNAYHQITSEIVLRDNSSNPLQIQYFSNCGSGDASKWSTSQCNYVQEGQIYDFDVVLSFDKCPKDKSLWKQTVVIEDALASEISETVIDIELLCGCDCENSYNFYCVHGINNCGLCKCDTGWSGETCDCDERSPVNNIKQCTKENSTEICSKRGECVCGKCFCDSGFKGKFCECSACDQIGGIECSNRGTCQCGVCQCIEGWKGNACQCPSTDDLCKPPGSQEVCANHGYCDCGECRCNVTAEDGLYYRGTYCESSISARGSGLCVIYDACVNATVENSELVDEYCQMNDTNYITEKVESIDTDIALIFTLGHEHYCFVKTVKDKTTCVIHYVYEFQGSNVVTLKFGNKECHTTIHAAVIVSAIVIGTVLVGFILLLIWKCWTYIQDKKEYEKFELQQKKTVFSSTVNPLFKPATSRYTVPLLPKQD</sequence>
<keyword evidence="8 14" id="KW-1133">Transmembrane helix</keyword>
<dbReference type="Proteomes" id="UP001642520">
    <property type="component" value="Unassembled WGS sequence"/>
</dbReference>
<proteinExistence type="inferred from homology"/>
<dbReference type="EMBL" id="CAXAJV020001290">
    <property type="protein sequence ID" value="CAL7940440.1"/>
    <property type="molecule type" value="Genomic_DNA"/>
</dbReference>
<evidence type="ECO:0000256" key="14">
    <source>
        <dbReference type="SAM" id="Phobius"/>
    </source>
</evidence>
<dbReference type="InterPro" id="IPR036465">
    <property type="entry name" value="vWFA_dom_sf"/>
</dbReference>
<dbReference type="PANTHER" id="PTHR10082">
    <property type="entry name" value="INTEGRIN BETA SUBUNIT"/>
    <property type="match status" value="1"/>
</dbReference>
<dbReference type="InterPro" id="IPR057073">
    <property type="entry name" value="EGF_integrin_2"/>
</dbReference>
<dbReference type="InterPro" id="IPR002369">
    <property type="entry name" value="Integrin_bsu_VWA"/>
</dbReference>
<dbReference type="InterPro" id="IPR057243">
    <property type="entry name" value="Integrin_I-EGF_CS"/>
</dbReference>
<dbReference type="Pfam" id="PF08725">
    <property type="entry name" value="Integrin_b_cyt"/>
    <property type="match status" value="1"/>
</dbReference>
<dbReference type="SUPFAM" id="SSF69179">
    <property type="entry name" value="Integrin domains"/>
    <property type="match status" value="1"/>
</dbReference>
<dbReference type="SMART" id="SM00187">
    <property type="entry name" value="INB"/>
    <property type="match status" value="1"/>
</dbReference>
<evidence type="ECO:0000256" key="10">
    <source>
        <dbReference type="ARBA" id="ARBA00023136"/>
    </source>
</evidence>
<comment type="subcellular location">
    <subcellularLocation>
        <location evidence="13">Cell membrane</location>
        <topology evidence="13">Single-pass type I membrane protein</topology>
    </subcellularLocation>
    <subcellularLocation>
        <location evidence="1">Membrane</location>
        <topology evidence="1">Single-pass type I membrane protein</topology>
    </subcellularLocation>
</comment>
<dbReference type="PIRSF" id="PIRSF002512">
    <property type="entry name" value="Integrin_B"/>
    <property type="match status" value="1"/>
</dbReference>
<dbReference type="SMART" id="SM01241">
    <property type="entry name" value="Integrin_b_cyt"/>
    <property type="match status" value="1"/>
</dbReference>
<keyword evidence="6" id="KW-0677">Repeat</keyword>
<evidence type="ECO:0000256" key="4">
    <source>
        <dbReference type="ARBA" id="ARBA00022692"/>
    </source>
</evidence>
<dbReference type="InterPro" id="IPR015812">
    <property type="entry name" value="Integrin_bsu"/>
</dbReference>
<keyword evidence="7 13" id="KW-0130">Cell adhesion</keyword>
<evidence type="ECO:0000256" key="15">
    <source>
        <dbReference type="SAM" id="SignalP"/>
    </source>
</evidence>
<evidence type="ECO:0000256" key="8">
    <source>
        <dbReference type="ARBA" id="ARBA00022989"/>
    </source>
</evidence>
<dbReference type="PRINTS" id="PR01186">
    <property type="entry name" value="INTEGRINB"/>
</dbReference>
<keyword evidence="11" id="KW-1015">Disulfide bond</keyword>
<evidence type="ECO:0000256" key="12">
    <source>
        <dbReference type="ARBA" id="ARBA00023180"/>
    </source>
</evidence>
<keyword evidence="5 15" id="KW-0732">Signal</keyword>
<dbReference type="InterPro" id="IPR033760">
    <property type="entry name" value="Integrin_beta_N"/>
</dbReference>
<keyword evidence="3" id="KW-0245">EGF-like domain</keyword>
<evidence type="ECO:0000313" key="19">
    <source>
        <dbReference type="Proteomes" id="UP001642520"/>
    </source>
</evidence>
<keyword evidence="4 13" id="KW-0812">Transmembrane</keyword>
<keyword evidence="9 13" id="KW-0401">Integrin</keyword>
<keyword evidence="12" id="KW-0325">Glycoprotein</keyword>
<dbReference type="InterPro" id="IPR032695">
    <property type="entry name" value="Integrin_dom_sf"/>
</dbReference>
<name>A0ABP1NLZ3_XYLVO</name>
<keyword evidence="19" id="KW-1185">Reference proteome</keyword>
<feature type="chain" id="PRO_5046885650" description="Integrin beta" evidence="15">
    <location>
        <begin position="27"/>
        <end position="799"/>
    </location>
</feature>
<dbReference type="InterPro" id="IPR013111">
    <property type="entry name" value="EGF_extracell"/>
</dbReference>
<dbReference type="Pfam" id="PF00362">
    <property type="entry name" value="Integrin_beta"/>
    <property type="match status" value="1"/>
</dbReference>
<reference evidence="18 19" key="1">
    <citation type="submission" date="2024-08" db="EMBL/GenBank/DDBJ databases">
        <authorList>
            <person name="Will J Nash"/>
            <person name="Angela Man"/>
            <person name="Seanna McTaggart"/>
            <person name="Kendall Baker"/>
            <person name="Tom Barker"/>
            <person name="Leah Catchpole"/>
            <person name="Alex Durrant"/>
            <person name="Karim Gharbi"/>
            <person name="Naomi Irish"/>
            <person name="Gemy Kaithakottil"/>
            <person name="Debby Ku"/>
            <person name="Aaliyah Providence"/>
            <person name="Felix Shaw"/>
            <person name="David Swarbreck"/>
            <person name="Chris Watkins"/>
            <person name="Ann M. McCartney"/>
            <person name="Giulio Formenti"/>
            <person name="Alice Mouton"/>
            <person name="Noel Vella"/>
            <person name="Bjorn M von Reumont"/>
            <person name="Adriana Vella"/>
            <person name="Wilfried Haerty"/>
        </authorList>
    </citation>
    <scope>NUCLEOTIDE SEQUENCE [LARGE SCALE GENOMIC DNA]</scope>
</reference>
<keyword evidence="10 14" id="KW-0472">Membrane</keyword>
<evidence type="ECO:0000256" key="9">
    <source>
        <dbReference type="ARBA" id="ARBA00023037"/>
    </source>
</evidence>
<evidence type="ECO:0000256" key="6">
    <source>
        <dbReference type="ARBA" id="ARBA00022737"/>
    </source>
</evidence>
<evidence type="ECO:0000313" key="18">
    <source>
        <dbReference type="EMBL" id="CAL7940440.1"/>
    </source>
</evidence>
<dbReference type="SUPFAM" id="SSF53300">
    <property type="entry name" value="vWA-like"/>
    <property type="match status" value="1"/>
</dbReference>
<evidence type="ECO:0000259" key="17">
    <source>
        <dbReference type="SMART" id="SM01241"/>
    </source>
</evidence>
<dbReference type="Gene3D" id="1.20.5.100">
    <property type="entry name" value="Cytochrome c1, transmembrane anchor, C-terminal"/>
    <property type="match status" value="1"/>
</dbReference>
<feature type="domain" description="Integrin beta subunit VWA" evidence="16">
    <location>
        <begin position="40"/>
        <end position="468"/>
    </location>
</feature>
<accession>A0ABP1NLZ3</accession>
<comment type="similarity">
    <text evidence="2 13">Belongs to the integrin beta chain family.</text>
</comment>
<feature type="signal peptide" evidence="15">
    <location>
        <begin position="1"/>
        <end position="26"/>
    </location>
</feature>
<evidence type="ECO:0000256" key="1">
    <source>
        <dbReference type="ARBA" id="ARBA00004479"/>
    </source>
</evidence>
<evidence type="ECO:0000256" key="3">
    <source>
        <dbReference type="ARBA" id="ARBA00022536"/>
    </source>
</evidence>
<dbReference type="Gene3D" id="3.30.1680.10">
    <property type="entry name" value="ligand-binding face of the semaphorins, domain 2"/>
    <property type="match status" value="1"/>
</dbReference>
<evidence type="ECO:0000256" key="5">
    <source>
        <dbReference type="ARBA" id="ARBA00022729"/>
    </source>
</evidence>
<dbReference type="PROSITE" id="PS00243">
    <property type="entry name" value="I_EGF_1"/>
    <property type="match status" value="2"/>
</dbReference>
<dbReference type="Gene3D" id="3.40.50.410">
    <property type="entry name" value="von Willebrand factor, type A domain"/>
    <property type="match status" value="1"/>
</dbReference>
<feature type="domain" description="Integrin beta subunit cytoplasmic" evidence="17">
    <location>
        <begin position="752"/>
        <end position="798"/>
    </location>
</feature>
<dbReference type="Gene3D" id="2.60.40.1510">
    <property type="entry name" value="ntegrin, alpha v. Chain A, domain 3"/>
    <property type="match status" value="1"/>
</dbReference>